<dbReference type="InterPro" id="IPR034998">
    <property type="entry name" value="ANKLE1"/>
</dbReference>
<dbReference type="GO" id="GO:0000712">
    <property type="term" value="P:resolution of meiotic recombination intermediates"/>
    <property type="evidence" value="ECO:0007669"/>
    <property type="project" value="TreeGrafter"/>
</dbReference>
<dbReference type="CDD" id="cd10454">
    <property type="entry name" value="GIY-YIG_COG3680_Meta"/>
    <property type="match status" value="1"/>
</dbReference>
<keyword evidence="4" id="KW-1185">Reference proteome</keyword>
<dbReference type="PROSITE" id="PS50954">
    <property type="entry name" value="LEM"/>
    <property type="match status" value="1"/>
</dbReference>
<dbReference type="GO" id="GO:0000724">
    <property type="term" value="P:double-strand break repair via homologous recombination"/>
    <property type="evidence" value="ECO:0007669"/>
    <property type="project" value="TreeGrafter"/>
</dbReference>
<dbReference type="PANTHER" id="PTHR46427">
    <property type="entry name" value="ANKYRIN REPEAT AND LEM DOMAIN-CONTAINING PROTEIN 1"/>
    <property type="match status" value="1"/>
</dbReference>
<comment type="caution">
    <text evidence="3">The sequence shown here is derived from an EMBL/GenBank/DDBJ whole genome shotgun (WGS) entry which is preliminary data.</text>
</comment>
<protein>
    <recommendedName>
        <fullName evidence="2">LEM domain-containing protein</fullName>
    </recommendedName>
</protein>
<feature type="compositionally biased region" description="Gly residues" evidence="1">
    <location>
        <begin position="113"/>
        <end position="122"/>
    </location>
</feature>
<gene>
    <name evidence="3" type="ORF">JRQ81_008690</name>
</gene>
<accession>A0A9Q0XAP1</accession>
<dbReference type="Pfam" id="PF03020">
    <property type="entry name" value="LEM"/>
    <property type="match status" value="1"/>
</dbReference>
<dbReference type="CDD" id="cd12934">
    <property type="entry name" value="LEM"/>
    <property type="match status" value="1"/>
</dbReference>
<dbReference type="GO" id="GO:0004520">
    <property type="term" value="F:DNA endonuclease activity"/>
    <property type="evidence" value="ECO:0007669"/>
    <property type="project" value="TreeGrafter"/>
</dbReference>
<reference evidence="3" key="1">
    <citation type="journal article" date="2023" name="DNA Res.">
        <title>Chromosome-level genome assembly of Phrynocephalus forsythii using third-generation DNA sequencing and Hi-C analysis.</title>
        <authorList>
            <person name="Qi Y."/>
            <person name="Zhao W."/>
            <person name="Zhao Y."/>
            <person name="Niu C."/>
            <person name="Cao S."/>
            <person name="Zhang Y."/>
        </authorList>
    </citation>
    <scope>NUCLEOTIDE SEQUENCE</scope>
    <source>
        <tissue evidence="3">Muscle</tissue>
    </source>
</reference>
<dbReference type="Pfam" id="PF22945">
    <property type="entry name" value="LEM-3_GIY-YIG"/>
    <property type="match status" value="1"/>
</dbReference>
<dbReference type="AlphaFoldDB" id="A0A9Q0XAP1"/>
<dbReference type="OrthoDB" id="1601181at2759"/>
<dbReference type="InterPro" id="IPR011015">
    <property type="entry name" value="LEM/LEM-like_dom_sf"/>
</dbReference>
<feature type="region of interest" description="Disordered" evidence="1">
    <location>
        <begin position="1"/>
        <end position="214"/>
    </location>
</feature>
<dbReference type="InterPro" id="IPR003887">
    <property type="entry name" value="LEM_dom"/>
</dbReference>
<evidence type="ECO:0000256" key="1">
    <source>
        <dbReference type="SAM" id="MobiDB-lite"/>
    </source>
</evidence>
<feature type="compositionally biased region" description="Basic and acidic residues" evidence="1">
    <location>
        <begin position="126"/>
        <end position="137"/>
    </location>
</feature>
<proteinExistence type="predicted"/>
<sequence length="546" mass="59230">MMLATKFRHVTHRVATPDGSSSSSSSSLFEDTLEMPRRPRRVRSPEAKPPPSRKEPHGTLCPETSIPPQTEADGPDRGPFIAASPSSSRPGGSGPSDLPPPAPAMSVDRYFHGPGGSAGRGPSGDPEAKSPGQEREPSPPLPRSHQGDAPSLETAPAERPGVRGGEAKGAPRPARVSFSRRPAQGLPCPPAVSARPPGRLSPGSQAVPLSPGGRPVHMSATEPVEFLYVDEDQGHTLVERHVPCTDDSLANTTAEDTVLYDWRAYAHPAARQGASPPPAASGTGPLSDEALASRLRDLGVHPGPVTGLTRKLYLQLLEKLSSDPKTKARKGPSGYSPELSLALETYQIPDGKGDEMALAGQFDQPDKRKNWREGLLKSSFNYLLLDPRVTQNLPFRSQFVSQAECFRTFVSAVFYVGKGKRSRPYSHLYEALSHHHHHQGKGREKEVPPKVRHILEVWAAGQGVVSMHCFQNVIPVEAYTREACMVDAIGLKMLTNQKRGHYYGVVAGWPMKRRRRLGVHLLHRAMQILLAEGERQLRPADIQAGP</sequence>
<dbReference type="EMBL" id="JAPFRF010000018">
    <property type="protein sequence ID" value="KAJ7308173.1"/>
    <property type="molecule type" value="Genomic_DNA"/>
</dbReference>
<evidence type="ECO:0000313" key="3">
    <source>
        <dbReference type="EMBL" id="KAJ7308173.1"/>
    </source>
</evidence>
<dbReference type="SUPFAM" id="SSF63451">
    <property type="entry name" value="LEM domain"/>
    <property type="match status" value="1"/>
</dbReference>
<dbReference type="Proteomes" id="UP001142489">
    <property type="component" value="Unassembled WGS sequence"/>
</dbReference>
<dbReference type="GO" id="GO:0005737">
    <property type="term" value="C:cytoplasm"/>
    <property type="evidence" value="ECO:0007669"/>
    <property type="project" value="TreeGrafter"/>
</dbReference>
<feature type="domain" description="LEM" evidence="2">
    <location>
        <begin position="280"/>
        <end position="324"/>
    </location>
</feature>
<dbReference type="Gene3D" id="1.10.720.40">
    <property type="match status" value="1"/>
</dbReference>
<dbReference type="GO" id="GO:0005654">
    <property type="term" value="C:nucleoplasm"/>
    <property type="evidence" value="ECO:0007669"/>
    <property type="project" value="TreeGrafter"/>
</dbReference>
<evidence type="ECO:0000313" key="4">
    <source>
        <dbReference type="Proteomes" id="UP001142489"/>
    </source>
</evidence>
<dbReference type="SMART" id="SM00540">
    <property type="entry name" value="LEM"/>
    <property type="match status" value="1"/>
</dbReference>
<name>A0A9Q0XAP1_9SAUR</name>
<feature type="compositionally biased region" description="Basic residues" evidence="1">
    <location>
        <begin position="1"/>
        <end position="12"/>
    </location>
</feature>
<organism evidence="3 4">
    <name type="scientific">Phrynocephalus forsythii</name>
    <dbReference type="NCBI Taxonomy" id="171643"/>
    <lineage>
        <taxon>Eukaryota</taxon>
        <taxon>Metazoa</taxon>
        <taxon>Chordata</taxon>
        <taxon>Craniata</taxon>
        <taxon>Vertebrata</taxon>
        <taxon>Euteleostomi</taxon>
        <taxon>Lepidosauria</taxon>
        <taxon>Squamata</taxon>
        <taxon>Bifurcata</taxon>
        <taxon>Unidentata</taxon>
        <taxon>Episquamata</taxon>
        <taxon>Toxicofera</taxon>
        <taxon>Iguania</taxon>
        <taxon>Acrodonta</taxon>
        <taxon>Agamidae</taxon>
        <taxon>Agaminae</taxon>
        <taxon>Phrynocephalus</taxon>
    </lineage>
</organism>
<evidence type="ECO:0000259" key="2">
    <source>
        <dbReference type="PROSITE" id="PS50954"/>
    </source>
</evidence>
<dbReference type="PANTHER" id="PTHR46427:SF1">
    <property type="entry name" value="ANKYRIN REPEAT AND LEM DOMAIN-CONTAINING PROTEIN 1"/>
    <property type="match status" value="1"/>
</dbReference>